<reference evidence="3" key="1">
    <citation type="submission" date="2023-09" db="UniProtKB">
        <authorList>
            <consortium name="Ensembl"/>
        </authorList>
    </citation>
    <scope>IDENTIFICATION</scope>
</reference>
<keyword evidence="1" id="KW-0472">Membrane</keyword>
<dbReference type="GO" id="GO:0051959">
    <property type="term" value="F:dynein light intermediate chain binding"/>
    <property type="evidence" value="ECO:0007669"/>
    <property type="project" value="InterPro"/>
</dbReference>
<dbReference type="GeneTree" id="ENSGT00940000154761"/>
<accession>A0A3B4FD32</accession>
<dbReference type="FunFam" id="3.40.50.300:FF:001143">
    <property type="entry name" value="Dynein axonemal heavy chain 6"/>
    <property type="match status" value="1"/>
</dbReference>
<evidence type="ECO:0000313" key="3">
    <source>
        <dbReference type="Ensembl" id="ENSPNYP00000008397.1"/>
    </source>
</evidence>
<keyword evidence="1" id="KW-1133">Transmembrane helix</keyword>
<dbReference type="GO" id="GO:0030286">
    <property type="term" value="C:dynein complex"/>
    <property type="evidence" value="ECO:0007669"/>
    <property type="project" value="InterPro"/>
</dbReference>
<feature type="transmembrane region" description="Helical" evidence="1">
    <location>
        <begin position="26"/>
        <end position="44"/>
    </location>
</feature>
<proteinExistence type="predicted"/>
<dbReference type="PANTHER" id="PTHR45703:SF36">
    <property type="entry name" value="DYNEIN HEAVY CHAIN, CYTOPLASMIC"/>
    <property type="match status" value="1"/>
</dbReference>
<keyword evidence="1" id="KW-0812">Transmembrane</keyword>
<dbReference type="PANTHER" id="PTHR45703">
    <property type="entry name" value="DYNEIN HEAVY CHAIN"/>
    <property type="match status" value="1"/>
</dbReference>
<sequence length="299" mass="33862">MRAVKSVLVMAGSEHYTDTYALNNQEFVWCLFFLFLYIYLYVYVHGNLPFLSSGILSDLFPGVCIPEHDYGVLHSTIVESLVKRNLQPLDSMTKKVIQLYETMLVRHGVMLVGPSGGGKTTVYTILADTLETLHLKGHQAVNPFYQPVKTYVLNPKSVSMGELYGEINTLTLEWRDGLMALSVRDAVSDTSDDHKWVICDGPVDALWIENMNTVLDDNKMLCLANSERIKLTPSIHMVFEVQDLAVASPATVSRCGMVYVDPDELKWMPYVQTWITGHSHPHKELYKATLHQNCCYQSY</sequence>
<dbReference type="Gene3D" id="3.40.50.300">
    <property type="entry name" value="P-loop containing nucleotide triphosphate hydrolases"/>
    <property type="match status" value="1"/>
</dbReference>
<evidence type="ECO:0000256" key="1">
    <source>
        <dbReference type="SAM" id="Phobius"/>
    </source>
</evidence>
<dbReference type="GO" id="GO:0005524">
    <property type="term" value="F:ATP binding"/>
    <property type="evidence" value="ECO:0007669"/>
    <property type="project" value="InterPro"/>
</dbReference>
<dbReference type="InterPro" id="IPR026983">
    <property type="entry name" value="DHC"/>
</dbReference>
<dbReference type="GO" id="GO:0045505">
    <property type="term" value="F:dynein intermediate chain binding"/>
    <property type="evidence" value="ECO:0007669"/>
    <property type="project" value="InterPro"/>
</dbReference>
<protein>
    <submittedName>
        <fullName evidence="3">Dynein heavy chain 6, axonemal-like</fullName>
    </submittedName>
</protein>
<dbReference type="SUPFAM" id="SSF52540">
    <property type="entry name" value="P-loop containing nucleoside triphosphate hydrolases"/>
    <property type="match status" value="1"/>
</dbReference>
<feature type="domain" description="Dynein heavy chain hydrolytic ATP-binding dynein motor region" evidence="2">
    <location>
        <begin position="1"/>
        <end position="120"/>
    </location>
</feature>
<dbReference type="Ensembl" id="ENSPNYT00000008598.1">
    <property type="protein sequence ID" value="ENSPNYP00000008397.1"/>
    <property type="gene ID" value="ENSPNYG00000006265.1"/>
</dbReference>
<dbReference type="InterPro" id="IPR027417">
    <property type="entry name" value="P-loop_NTPase"/>
</dbReference>
<dbReference type="GO" id="GO:0007018">
    <property type="term" value="P:microtubule-based movement"/>
    <property type="evidence" value="ECO:0007669"/>
    <property type="project" value="InterPro"/>
</dbReference>
<organism evidence="3">
    <name type="scientific">Pundamilia nyererei</name>
    <dbReference type="NCBI Taxonomy" id="303518"/>
    <lineage>
        <taxon>Eukaryota</taxon>
        <taxon>Metazoa</taxon>
        <taxon>Chordata</taxon>
        <taxon>Craniata</taxon>
        <taxon>Vertebrata</taxon>
        <taxon>Euteleostomi</taxon>
        <taxon>Actinopterygii</taxon>
        <taxon>Neopterygii</taxon>
        <taxon>Teleostei</taxon>
        <taxon>Neoteleostei</taxon>
        <taxon>Acanthomorphata</taxon>
        <taxon>Ovalentaria</taxon>
        <taxon>Cichlomorphae</taxon>
        <taxon>Cichliformes</taxon>
        <taxon>Cichlidae</taxon>
        <taxon>African cichlids</taxon>
        <taxon>Pseudocrenilabrinae</taxon>
        <taxon>Haplochromini</taxon>
        <taxon>Pundamilia</taxon>
    </lineage>
</organism>
<name>A0A3B4FD32_9CICH</name>
<evidence type="ECO:0000259" key="2">
    <source>
        <dbReference type="Pfam" id="PF12774"/>
    </source>
</evidence>
<dbReference type="Pfam" id="PF12774">
    <property type="entry name" value="AAA_6"/>
    <property type="match status" value="1"/>
</dbReference>
<dbReference type="InterPro" id="IPR035699">
    <property type="entry name" value="AAA_6"/>
</dbReference>
<gene>
    <name evidence="3" type="primary">DNAH6</name>
</gene>
<dbReference type="AlphaFoldDB" id="A0A3B4FD32"/>